<feature type="compositionally biased region" description="Acidic residues" evidence="2">
    <location>
        <begin position="153"/>
        <end position="170"/>
    </location>
</feature>
<dbReference type="OrthoDB" id="5418639at2759"/>
<evidence type="ECO:0000313" key="3">
    <source>
        <dbReference type="EMBL" id="PCH43616.1"/>
    </source>
</evidence>
<feature type="compositionally biased region" description="Polar residues" evidence="2">
    <location>
        <begin position="43"/>
        <end position="52"/>
    </location>
</feature>
<accession>A0A2H3JN58</accession>
<feature type="coiled-coil region" evidence="1">
    <location>
        <begin position="341"/>
        <end position="375"/>
    </location>
</feature>
<gene>
    <name evidence="3" type="ORF">WOLCODRAFT_138467</name>
</gene>
<feature type="compositionally biased region" description="Polar residues" evidence="2">
    <location>
        <begin position="1"/>
        <end position="10"/>
    </location>
</feature>
<keyword evidence="4" id="KW-1185">Reference proteome</keyword>
<evidence type="ECO:0000313" key="4">
    <source>
        <dbReference type="Proteomes" id="UP000218811"/>
    </source>
</evidence>
<evidence type="ECO:0000256" key="1">
    <source>
        <dbReference type="SAM" id="Coils"/>
    </source>
</evidence>
<dbReference type="AlphaFoldDB" id="A0A2H3JN58"/>
<feature type="compositionally biased region" description="Basic and acidic residues" evidence="2">
    <location>
        <begin position="270"/>
        <end position="291"/>
    </location>
</feature>
<keyword evidence="1" id="KW-0175">Coiled coil</keyword>
<organism evidence="3 4">
    <name type="scientific">Wolfiporia cocos (strain MD-104)</name>
    <name type="common">Brown rot fungus</name>
    <dbReference type="NCBI Taxonomy" id="742152"/>
    <lineage>
        <taxon>Eukaryota</taxon>
        <taxon>Fungi</taxon>
        <taxon>Dikarya</taxon>
        <taxon>Basidiomycota</taxon>
        <taxon>Agaricomycotina</taxon>
        <taxon>Agaricomycetes</taxon>
        <taxon>Polyporales</taxon>
        <taxon>Phaeolaceae</taxon>
        <taxon>Wolfiporia</taxon>
    </lineage>
</organism>
<feature type="compositionally biased region" description="Polar residues" evidence="2">
    <location>
        <begin position="21"/>
        <end position="30"/>
    </location>
</feature>
<name>A0A2H3JN58_WOLCO</name>
<protein>
    <recommendedName>
        <fullName evidence="5">BZIP domain-containing protein</fullName>
    </recommendedName>
</protein>
<evidence type="ECO:0000256" key="2">
    <source>
        <dbReference type="SAM" id="MobiDB-lite"/>
    </source>
</evidence>
<dbReference type="Proteomes" id="UP000218811">
    <property type="component" value="Unassembled WGS sequence"/>
</dbReference>
<sequence length="376" mass="40840">MSTSGRTPSTPIRPFRIQAPITPSSSFTPEQRQRRRDLLNAASKLNPTSRMDNINAGLRGRTTNQVLTQRPDGSTASAHDAAAATLGQGRAHQMPGDIGGRSPPPKRSRTDDCDAEYDTNFDSEPPSPVRSLHSAGVQADISPGIADSRQLPPDEELVIGPDIDDQDELWDTSFDGDKSISSHYATAPPSPGEPPFGLSTEPVAGPSVPRQPSLSASQLLGLLTPPTSSQLGFEFEGAFSQPIDEAPDSPSKGKGKGRDLGIAAMQRHVPHGEIQKTIKERLRNPSPDDRQTPQSSPPSGPPQLHEQAAADLPTKMQATFSEYIDYVRRLERREKAAFMSNELKMNKIKQLESENEELRRRIRALGATIAALEARR</sequence>
<feature type="compositionally biased region" description="Polar residues" evidence="2">
    <location>
        <begin position="61"/>
        <end position="72"/>
    </location>
</feature>
<dbReference type="EMBL" id="KB468146">
    <property type="protein sequence ID" value="PCH43616.1"/>
    <property type="molecule type" value="Genomic_DNA"/>
</dbReference>
<evidence type="ECO:0008006" key="5">
    <source>
        <dbReference type="Google" id="ProtNLM"/>
    </source>
</evidence>
<dbReference type="OMA" id="THNIDPR"/>
<reference evidence="3 4" key="1">
    <citation type="journal article" date="2012" name="Science">
        <title>The Paleozoic origin of enzymatic lignin decomposition reconstructed from 31 fungal genomes.</title>
        <authorList>
            <person name="Floudas D."/>
            <person name="Binder M."/>
            <person name="Riley R."/>
            <person name="Barry K."/>
            <person name="Blanchette R.A."/>
            <person name="Henrissat B."/>
            <person name="Martinez A.T."/>
            <person name="Otillar R."/>
            <person name="Spatafora J.W."/>
            <person name="Yadav J.S."/>
            <person name="Aerts A."/>
            <person name="Benoit I."/>
            <person name="Boyd A."/>
            <person name="Carlson A."/>
            <person name="Copeland A."/>
            <person name="Coutinho P.M."/>
            <person name="de Vries R.P."/>
            <person name="Ferreira P."/>
            <person name="Findley K."/>
            <person name="Foster B."/>
            <person name="Gaskell J."/>
            <person name="Glotzer D."/>
            <person name="Gorecki P."/>
            <person name="Heitman J."/>
            <person name="Hesse C."/>
            <person name="Hori C."/>
            <person name="Igarashi K."/>
            <person name="Jurgens J.A."/>
            <person name="Kallen N."/>
            <person name="Kersten P."/>
            <person name="Kohler A."/>
            <person name="Kuees U."/>
            <person name="Kumar T.K.A."/>
            <person name="Kuo A."/>
            <person name="LaButti K."/>
            <person name="Larrondo L.F."/>
            <person name="Lindquist E."/>
            <person name="Ling A."/>
            <person name="Lombard V."/>
            <person name="Lucas S."/>
            <person name="Lundell T."/>
            <person name="Martin R."/>
            <person name="McLaughlin D.J."/>
            <person name="Morgenstern I."/>
            <person name="Morin E."/>
            <person name="Murat C."/>
            <person name="Nagy L.G."/>
            <person name="Nolan M."/>
            <person name="Ohm R.A."/>
            <person name="Patyshakuliyeva A."/>
            <person name="Rokas A."/>
            <person name="Ruiz-Duenas F.J."/>
            <person name="Sabat G."/>
            <person name="Salamov A."/>
            <person name="Samejima M."/>
            <person name="Schmutz J."/>
            <person name="Slot J.C."/>
            <person name="St John F."/>
            <person name="Stenlid J."/>
            <person name="Sun H."/>
            <person name="Sun S."/>
            <person name="Syed K."/>
            <person name="Tsang A."/>
            <person name="Wiebenga A."/>
            <person name="Young D."/>
            <person name="Pisabarro A."/>
            <person name="Eastwood D.C."/>
            <person name="Martin F."/>
            <person name="Cullen D."/>
            <person name="Grigoriev I.V."/>
            <person name="Hibbett D.S."/>
        </authorList>
    </citation>
    <scope>NUCLEOTIDE SEQUENCE [LARGE SCALE GENOMIC DNA]</scope>
    <source>
        <strain evidence="3 4">MD-104</strain>
    </source>
</reference>
<feature type="region of interest" description="Disordered" evidence="2">
    <location>
        <begin position="1"/>
        <end position="315"/>
    </location>
</feature>
<dbReference type="CDD" id="cd14686">
    <property type="entry name" value="bZIP"/>
    <property type="match status" value="1"/>
</dbReference>
<proteinExistence type="predicted"/>
<dbReference type="STRING" id="742152.A0A2H3JN58"/>
<feature type="compositionally biased region" description="Low complexity" evidence="2">
    <location>
        <begin position="74"/>
        <end position="85"/>
    </location>
</feature>